<comment type="similarity">
    <text evidence="1">Belongs to the round spermatid basic protein 1 family.</text>
</comment>
<proteinExistence type="inferred from homology"/>
<dbReference type="EMBL" id="OC856895">
    <property type="protein sequence ID" value="CAD7624429.1"/>
    <property type="molecule type" value="Genomic_DNA"/>
</dbReference>
<keyword evidence="4" id="KW-1185">Reference proteome</keyword>
<dbReference type="Proteomes" id="UP000759131">
    <property type="component" value="Unassembled WGS sequence"/>
</dbReference>
<name>A0A7R9PYA1_9ACAR</name>
<dbReference type="OrthoDB" id="6020087at2759"/>
<evidence type="ECO:0000256" key="1">
    <source>
        <dbReference type="ARBA" id="ARBA00010560"/>
    </source>
</evidence>
<dbReference type="AlphaFoldDB" id="A0A7R9PYA1"/>
<feature type="compositionally biased region" description="Low complexity" evidence="2">
    <location>
        <begin position="258"/>
        <end position="268"/>
    </location>
</feature>
<sequence>MASNISANNIDLKLSNYEMNETINCNQFGGQTNGRTTGGHTLADTRCNGTNSCNTSNDIKRVSESCVNSTAPSKSCSTDQHMVSKTTNASSKTPKTNVLLNGEKCVKRLDTNGVKSDKTLNALNKCKNNTMKATPNETTNTTSSSMVSSTVSSETTNNCVNTKGKHKTMNGQNVCLNNCDNNNVVKRKSLQHQSSNQSMVSSNDHKIVNKCESKDLLKIKKTNSTNNVTENKAKKSDNNSVDCKRHKVLSNDKNNNLSENKVNSSSDVSDSKTESAKQSSNDCHKCVAVKTECVDSCVTTNGHDMNAKSKDPMNSKINSSQQTDGHKVGANSVAINECHSMSGVVVDQSQGHDSRHKQLSNTSAKPLKNSMCSKCRRKSVSNVRIQCKMDQYLSSRLQTFPPSISLSLMTPRLPLPAPDLLNLKYGKYYRVEHYPNGMAKVLHLYWDEIMHLTPLQMNELSLEFLKESFREEAPNVAKYVISIVHNAASYMPDLLEFFAASEPHLTVKAGVLGHSGSDIETTTMQAYRENVHKNYSNGTFRYGPLHQISLVGTVHEEVGGYFPKMISLLEESPFLKYVMPWGQMSAVRMAEPQESNDGPILWIRPGEQLIPTAELGSKTPKSGNKRQQSELRGLQLRRISEPREMMFEDRTRCHADHVGQGFDRQTTAAVGVLKAVNCDDNWRYNRVTKDVVAFHAADFEQLTQKLQLDLHEPPVSQCITWVEDAKLNQLRREGVRFARIQLHDNDIYFLPRNIIHQFRTVSAVSSIAWHVRLKQYYRNGESKKDSKRSYKMYDSAEKERLKDNNKETKDKEKIEKVKRKIFGSSQTDESLSPSKKKVKLVVDLALNEANKEVDNNSDQQNEEPIECSVKVENPVHMKMPSEESTDNVVNESHTQNANMIDLNVT</sequence>
<evidence type="ECO:0000313" key="3">
    <source>
        <dbReference type="EMBL" id="CAD7624429.1"/>
    </source>
</evidence>
<organism evidence="3">
    <name type="scientific">Medioppia subpectinata</name>
    <dbReference type="NCBI Taxonomy" id="1979941"/>
    <lineage>
        <taxon>Eukaryota</taxon>
        <taxon>Metazoa</taxon>
        <taxon>Ecdysozoa</taxon>
        <taxon>Arthropoda</taxon>
        <taxon>Chelicerata</taxon>
        <taxon>Arachnida</taxon>
        <taxon>Acari</taxon>
        <taxon>Acariformes</taxon>
        <taxon>Sarcoptiformes</taxon>
        <taxon>Oribatida</taxon>
        <taxon>Brachypylina</taxon>
        <taxon>Oppioidea</taxon>
        <taxon>Oppiidae</taxon>
        <taxon>Medioppia</taxon>
    </lineage>
</organism>
<evidence type="ECO:0000256" key="2">
    <source>
        <dbReference type="SAM" id="MobiDB-lite"/>
    </source>
</evidence>
<evidence type="ECO:0008006" key="5">
    <source>
        <dbReference type="Google" id="ProtNLM"/>
    </source>
</evidence>
<dbReference type="InterPro" id="IPR026306">
    <property type="entry name" value="RSBN1/Dpy-2/CEP530"/>
</dbReference>
<feature type="region of interest" description="Disordered" evidence="2">
    <location>
        <begin position="222"/>
        <end position="279"/>
    </location>
</feature>
<feature type="region of interest" description="Disordered" evidence="2">
    <location>
        <begin position="613"/>
        <end position="633"/>
    </location>
</feature>
<protein>
    <recommendedName>
        <fullName evidence="5">Round spermatid basic protein 1-like protein</fullName>
    </recommendedName>
</protein>
<reference evidence="3" key="1">
    <citation type="submission" date="2020-11" db="EMBL/GenBank/DDBJ databases">
        <authorList>
            <person name="Tran Van P."/>
        </authorList>
    </citation>
    <scope>NUCLEOTIDE SEQUENCE</scope>
</reference>
<feature type="compositionally biased region" description="Basic and acidic residues" evidence="2">
    <location>
        <begin position="794"/>
        <end position="812"/>
    </location>
</feature>
<dbReference type="PANTHER" id="PTHR13354:SF11">
    <property type="entry name" value="LYSINE-SPECIFIC DEMETHYLASE 9"/>
    <property type="match status" value="1"/>
</dbReference>
<gene>
    <name evidence="3" type="ORF">OSB1V03_LOCUS4874</name>
</gene>
<feature type="region of interest" description="Disordered" evidence="2">
    <location>
        <begin position="784"/>
        <end position="812"/>
    </location>
</feature>
<evidence type="ECO:0000313" key="4">
    <source>
        <dbReference type="Proteomes" id="UP000759131"/>
    </source>
</evidence>
<accession>A0A7R9PYA1</accession>
<dbReference type="EMBL" id="CAJPIZ010002320">
    <property type="protein sequence ID" value="CAG2104859.1"/>
    <property type="molecule type" value="Genomic_DNA"/>
</dbReference>
<dbReference type="GO" id="GO:0005634">
    <property type="term" value="C:nucleus"/>
    <property type="evidence" value="ECO:0007669"/>
    <property type="project" value="InterPro"/>
</dbReference>
<dbReference type="PANTHER" id="PTHR13354">
    <property type="entry name" value="ROUND SPERMATID BASIC PROTEIN 1"/>
    <property type="match status" value="1"/>
</dbReference>